<name>A0A2G5SYE6_9PELO</name>
<evidence type="ECO:0000313" key="3">
    <source>
        <dbReference type="Proteomes" id="UP000230233"/>
    </source>
</evidence>
<keyword evidence="3" id="KW-1185">Reference proteome</keyword>
<dbReference type="SUPFAM" id="SSF82199">
    <property type="entry name" value="SET domain"/>
    <property type="match status" value="1"/>
</dbReference>
<sequence>MSLKMSYEELPEVRYDEPRWKRMRGMREDCGIVPTLYFPAKAPDVAEREPEEEMRKKPHLAVILEDERNVNPNMIREWRSVRYHTYIKRTVNKKVEWLTEDSEKVIYHHDQYLLHCEGVRMKNRVEKLGLSGVFVMREDSFEQIRKRSYHLALRALENYGKPQPWCKMRPYSPGRILPAELRHYSPKRFIYTPPTTRVRMSTDISWSRCDDYTDFKIPLYTDRPYENWNNLNFPRNVCFDYTDNNIVDKVVEPELAKIVKLASEEGNHIKCPCKPRTDGGIANCFENPNCPCYKANIMLRKLNYVKNNEAVFNSFDKLEYNEDTPAYHNHGGFACSEICGCGGKCDNNALYTVDSKIFPMEIYRQSDLIGFRVRSTSYIPSGTPVMAFVGELVRDRFVEGEALDYSMQLTDMEEDPKYLLGLLAKEKVFPPSFLKQLKEIYKYDVFLDCLHQGNKSRFLMHSCIANLEAVRIYQKSFSPAHAKMILYSTKAIMPGELLTLNYGSGYVGLDKVGCQCKAFSCKNGAHAGVFSNLSVHELADCFTAFQMESIREYEANRERNNRKYARFDVDLHRKDNAPIIESKPLIHRSRANL</sequence>
<dbReference type="OrthoDB" id="5792673at2759"/>
<dbReference type="Gene3D" id="2.170.270.10">
    <property type="entry name" value="SET domain"/>
    <property type="match status" value="1"/>
</dbReference>
<dbReference type="PANTHER" id="PTHR47250:SF3">
    <property type="entry name" value="HISTONE-LYSINE N-METHYLTRANSFERASE SET-6"/>
    <property type="match status" value="1"/>
</dbReference>
<dbReference type="PROSITE" id="PS50280">
    <property type="entry name" value="SET"/>
    <property type="match status" value="1"/>
</dbReference>
<evidence type="ECO:0000313" key="2">
    <source>
        <dbReference type="EMBL" id="PIC19953.1"/>
    </source>
</evidence>
<dbReference type="PANTHER" id="PTHR47250">
    <property type="entry name" value="HISTONE-LYSINE N-METHYLTRANSFERASE SET-6"/>
    <property type="match status" value="1"/>
</dbReference>
<organism evidence="2 3">
    <name type="scientific">Caenorhabditis nigoni</name>
    <dbReference type="NCBI Taxonomy" id="1611254"/>
    <lineage>
        <taxon>Eukaryota</taxon>
        <taxon>Metazoa</taxon>
        <taxon>Ecdysozoa</taxon>
        <taxon>Nematoda</taxon>
        <taxon>Chromadorea</taxon>
        <taxon>Rhabditida</taxon>
        <taxon>Rhabditina</taxon>
        <taxon>Rhabditomorpha</taxon>
        <taxon>Rhabditoidea</taxon>
        <taxon>Rhabditidae</taxon>
        <taxon>Peloderinae</taxon>
        <taxon>Caenorhabditis</taxon>
    </lineage>
</organism>
<protein>
    <recommendedName>
        <fullName evidence="1">SET domain-containing protein</fullName>
    </recommendedName>
</protein>
<dbReference type="Pfam" id="PF00856">
    <property type="entry name" value="SET"/>
    <property type="match status" value="1"/>
</dbReference>
<dbReference type="Proteomes" id="UP000230233">
    <property type="component" value="Chromosome X"/>
</dbReference>
<dbReference type="InterPro" id="IPR001214">
    <property type="entry name" value="SET_dom"/>
</dbReference>
<feature type="domain" description="SET" evidence="1">
    <location>
        <begin position="358"/>
        <end position="503"/>
    </location>
</feature>
<dbReference type="InterPro" id="IPR053105">
    <property type="entry name" value="Class_V-like_SAM-MTase"/>
</dbReference>
<comment type="caution">
    <text evidence="2">The sequence shown here is derived from an EMBL/GenBank/DDBJ whole genome shotgun (WGS) entry which is preliminary data.</text>
</comment>
<dbReference type="STRING" id="1611254.A0A2G5SYE6"/>
<dbReference type="SMART" id="SM00317">
    <property type="entry name" value="SET"/>
    <property type="match status" value="1"/>
</dbReference>
<gene>
    <name evidence="2" type="primary">Cnig_chr_X.g25311</name>
    <name evidence="2" type="ORF">B9Z55_025311</name>
</gene>
<reference evidence="3" key="1">
    <citation type="submission" date="2017-10" db="EMBL/GenBank/DDBJ databases">
        <title>Rapid genome shrinkage in a self-fertile nematode reveals novel sperm competition proteins.</title>
        <authorList>
            <person name="Yin D."/>
            <person name="Schwarz E.M."/>
            <person name="Thomas C.G."/>
            <person name="Felde R.L."/>
            <person name="Korf I.F."/>
            <person name="Cutter A.D."/>
            <person name="Schartner C.M."/>
            <person name="Ralston E.J."/>
            <person name="Meyer B.J."/>
            <person name="Haag E.S."/>
        </authorList>
    </citation>
    <scope>NUCLEOTIDE SEQUENCE [LARGE SCALE GENOMIC DNA]</scope>
    <source>
        <strain evidence="3">JU1422</strain>
    </source>
</reference>
<evidence type="ECO:0000259" key="1">
    <source>
        <dbReference type="PROSITE" id="PS50280"/>
    </source>
</evidence>
<dbReference type="InterPro" id="IPR046341">
    <property type="entry name" value="SET_dom_sf"/>
</dbReference>
<dbReference type="AlphaFoldDB" id="A0A2G5SYE6"/>
<accession>A0A2G5SYE6</accession>
<proteinExistence type="predicted"/>
<dbReference type="EMBL" id="PDUG01000006">
    <property type="protein sequence ID" value="PIC19953.1"/>
    <property type="molecule type" value="Genomic_DNA"/>
</dbReference>